<sequence length="1082" mass="124763">MLENEKQIHISSVVLEYQELVNSLFGPYIGHSCTNETKGYKSKPDSSILNIIRKCTTQPIIQLLAEYLKKNSQLTGNFTGFLTIIFYPHIIQFLKAFNSRLTILINKDNYIHTHKSLVFYKCYEKLKLMPIEPLELTNDVIDFLESILGFIQNELHTISHMLCGNSDLESVKIARCSIYACFDIYGYISTIIGNSLSASMTNEQAIDITSYLTEEHVIYINKAVVRITTICTEKTWVDPDFISSMWFNHTVSHYINMWMTLIDITSHVIDDNPKFVTNCFNVIDTDIKIYLEFWSLSQPAILHAVIKILFILLNHCNDRLEALNTKLINGMNENMMKIIAIIIFYSKTIGNMMTTVCKYINDNILFHGYLAIPVTHLLIKTVKMSRSSNCSEFDSIDNLKLFNICFLALENLLTIYLFNFNYHNDTSRLINDFRHIYMILIEESGGESHFQIFMLRLFLNKILEENNLLVLDSNIIGIVCEIIESITSNKVPIDRMNSNFFPDLSSEHTGKLQSNIINYLTFPCDLFTLLIISLLKNSFYCNCLITLLFAWSKSCSPLHMLLSEVIWRSLGEFYSRNYNDSSYIIILDALLILCLESDAETYFNIESELEKFISLQLVLPPSQQHLFACLKQFLSSFDIRHPVADLLLRDVIMPYMNSIRQSLRPIISDHVYDNIGIDKEEICHHKQHKSIFHISFISSNADNDGCMSEMDRFLINKTNHLSNHAIKYGPSFTLFLNLYRSIPNGWFQAILLNIDQSDSDLDNLEGTISSYVDSLDNGSTIGTRKYIACIAKTVNALFVTIADYIKTLYQNGNYQKTIVLLCLCNQLLLAQSEIYPKIFIFDTKQLIFYFAILGSEECFLSNINFKLYPSLLSSSLIALTRIINTLDIKDTFPLTHVQECIVEIFFSSIGTFVNVYPGILEDFYLILSFRDTPLIMVIIKHIEKAALSIYEIMNPGYRAVALYGLLKFWIENIEKSQFKSKTMEYILSEYIRNSYTGDIRSANELFMEYTNRVDVCGNLLGKYGQGDKKHKMERLLSASEDCLDNMMDVGEFDLTQLPKLKCLINEALYIVQNYRRYLHNIE</sequence>
<accession>A0A1N6LWY1</accession>
<proteinExistence type="predicted"/>
<dbReference type="KEGG" id="bmic:BMR1_01G02327"/>
<gene>
    <name evidence="1" type="ORF">BMR1_01G02327</name>
</gene>
<dbReference type="VEuPathDB" id="PiroplasmaDB:BMR1_01G02327"/>
<dbReference type="Proteomes" id="UP000002899">
    <property type="component" value="Chromosome I"/>
</dbReference>
<dbReference type="GeneID" id="24423545"/>
<evidence type="ECO:0000313" key="1">
    <source>
        <dbReference type="EMBL" id="SIO73376.1"/>
    </source>
</evidence>
<organism evidence="1 2">
    <name type="scientific">Babesia microti (strain RI)</name>
    <dbReference type="NCBI Taxonomy" id="1133968"/>
    <lineage>
        <taxon>Eukaryota</taxon>
        <taxon>Sar</taxon>
        <taxon>Alveolata</taxon>
        <taxon>Apicomplexa</taxon>
        <taxon>Aconoidasida</taxon>
        <taxon>Piroplasmida</taxon>
        <taxon>Babesiidae</taxon>
        <taxon>Babesia</taxon>
    </lineage>
</organism>
<reference evidence="1 2" key="2">
    <citation type="journal article" date="2013" name="PLoS ONE">
        <title>Whole genome mapping and re-organization of the nuclear and mitochondrial genomes of Babesia microti isolates.</title>
        <authorList>
            <person name="Cornillot E."/>
            <person name="Dassouli A."/>
            <person name="Garg A."/>
            <person name="Pachikara N."/>
            <person name="Randazzo S."/>
            <person name="Depoix D."/>
            <person name="Carcy B."/>
            <person name="Delbecq S."/>
            <person name="Frutos R."/>
            <person name="Silva J.C."/>
            <person name="Sutton R."/>
            <person name="Krause P.J."/>
            <person name="Mamoun C.B."/>
        </authorList>
    </citation>
    <scope>NUCLEOTIDE SEQUENCE [LARGE SCALE GENOMIC DNA]</scope>
    <source>
        <strain evidence="1 2">RI</strain>
    </source>
</reference>
<dbReference type="RefSeq" id="XP_021337477.1">
    <property type="nucleotide sequence ID" value="XM_021482886.1"/>
</dbReference>
<reference evidence="1 2" key="3">
    <citation type="journal article" date="2016" name="Sci. Rep.">
        <title>Genome-wide diversity and gene expression profiling of Babesia microti isolates identify polymorphic genes that mediate host-pathogen interactions.</title>
        <authorList>
            <person name="Silva J.C."/>
            <person name="Cornillot E."/>
            <person name="McCracken C."/>
            <person name="Usmani-Brown S."/>
            <person name="Dwivedi A."/>
            <person name="Ifeonu O.O."/>
            <person name="Crabtree J."/>
            <person name="Gotia H.T."/>
            <person name="Virji A.Z."/>
            <person name="Reynes C."/>
            <person name="Colinge J."/>
            <person name="Kumar V."/>
            <person name="Lawres L."/>
            <person name="Pazzi J.E."/>
            <person name="Pablo J.V."/>
            <person name="Hung C."/>
            <person name="Brancato J."/>
            <person name="Kumari P."/>
            <person name="Orvis J."/>
            <person name="Tretina K."/>
            <person name="Chibucos M."/>
            <person name="Ott S."/>
            <person name="Sadzewicz L."/>
            <person name="Sengamalay N."/>
            <person name="Shetty A.C."/>
            <person name="Su Q."/>
            <person name="Tallon L."/>
            <person name="Fraser C.M."/>
            <person name="Frutos R."/>
            <person name="Molina D.M."/>
            <person name="Krause P.J."/>
            <person name="Ben Mamoun C."/>
        </authorList>
    </citation>
    <scope>NUCLEOTIDE SEQUENCE [LARGE SCALE GENOMIC DNA]</scope>
    <source>
        <strain evidence="1 2">RI</strain>
    </source>
</reference>
<dbReference type="EMBL" id="FO082871">
    <property type="protein sequence ID" value="SIO73376.1"/>
    <property type="molecule type" value="Genomic_DNA"/>
</dbReference>
<name>A0A1N6LWY1_BABMR</name>
<evidence type="ECO:0000313" key="2">
    <source>
        <dbReference type="Proteomes" id="UP000002899"/>
    </source>
</evidence>
<keyword evidence="2" id="KW-1185">Reference proteome</keyword>
<dbReference type="AlphaFoldDB" id="A0A1N6LWY1"/>
<protein>
    <submittedName>
        <fullName evidence="1">Uncharacterized protein</fullName>
    </submittedName>
</protein>
<reference evidence="1 2" key="1">
    <citation type="journal article" date="2012" name="Nucleic Acids Res.">
        <title>Sequencing of the smallest Apicomplexan genome from the human pathogen Babesia microti.</title>
        <authorList>
            <person name="Cornillot E."/>
            <person name="Hadj-Kaddour K."/>
            <person name="Dassouli A."/>
            <person name="Noel B."/>
            <person name="Ranwez V."/>
            <person name="Vacherie B."/>
            <person name="Augagneur Y."/>
            <person name="Bres V."/>
            <person name="Duclos A."/>
            <person name="Randazzo S."/>
            <person name="Carcy B."/>
            <person name="Debierre-Grockiego F."/>
            <person name="Delbecq S."/>
            <person name="Moubri-Menage K."/>
            <person name="Shams-Eldin H."/>
            <person name="Usmani-Brown S."/>
            <person name="Bringaud F."/>
            <person name="Wincker P."/>
            <person name="Vivares C.P."/>
            <person name="Schwarz R.T."/>
            <person name="Schetters T.P."/>
            <person name="Krause P.J."/>
            <person name="Gorenflot A."/>
            <person name="Berry V."/>
            <person name="Barbe V."/>
            <person name="Ben Mamoun C."/>
        </authorList>
    </citation>
    <scope>NUCLEOTIDE SEQUENCE [LARGE SCALE GENOMIC DNA]</scope>
    <source>
        <strain evidence="1 2">RI</strain>
    </source>
</reference>